<proteinExistence type="predicted"/>
<evidence type="ECO:0000313" key="2">
    <source>
        <dbReference type="Proteomes" id="UP000618240"/>
    </source>
</evidence>
<dbReference type="Gene3D" id="2.160.20.10">
    <property type="entry name" value="Single-stranded right-handed beta-helix, Pectin lyase-like"/>
    <property type="match status" value="1"/>
</dbReference>
<evidence type="ECO:0008006" key="3">
    <source>
        <dbReference type="Google" id="ProtNLM"/>
    </source>
</evidence>
<dbReference type="InterPro" id="IPR011050">
    <property type="entry name" value="Pectin_lyase_fold/virulence"/>
</dbReference>
<keyword evidence="2" id="KW-1185">Reference proteome</keyword>
<reference evidence="1 2" key="1">
    <citation type="submission" date="2021-09" db="EMBL/GenBank/DDBJ databases">
        <title>Genome sequencing and assembly of Chryseobacterium sp. RG1.</title>
        <authorList>
            <person name="Chhetri G."/>
        </authorList>
    </citation>
    <scope>NUCLEOTIDE SEQUENCE [LARGE SCALE GENOMIC DNA]</scope>
    <source>
        <strain evidence="1 2">RG1</strain>
    </source>
</reference>
<accession>A0ABS8A2Y3</accession>
<dbReference type="InterPro" id="IPR012334">
    <property type="entry name" value="Pectin_lyas_fold"/>
</dbReference>
<gene>
    <name evidence="1" type="ORF">JI747_014235</name>
</gene>
<dbReference type="Proteomes" id="UP000618240">
    <property type="component" value="Unassembled WGS sequence"/>
</dbReference>
<evidence type="ECO:0000313" key="1">
    <source>
        <dbReference type="EMBL" id="MCA6068347.1"/>
    </source>
</evidence>
<dbReference type="SUPFAM" id="SSF51126">
    <property type="entry name" value="Pectin lyase-like"/>
    <property type="match status" value="1"/>
</dbReference>
<name>A0ABS8A2Y3_9FLAO</name>
<protein>
    <recommendedName>
        <fullName evidence="3">Pectate lyase superfamily protein</fullName>
    </recommendedName>
</protein>
<organism evidence="1 2">
    <name type="scientific">Chryseobacterium tagetis</name>
    <dbReference type="NCBI Taxonomy" id="2801334"/>
    <lineage>
        <taxon>Bacteria</taxon>
        <taxon>Pseudomonadati</taxon>
        <taxon>Bacteroidota</taxon>
        <taxon>Flavobacteriia</taxon>
        <taxon>Flavobacteriales</taxon>
        <taxon>Weeksellaceae</taxon>
        <taxon>Chryseobacterium group</taxon>
        <taxon>Chryseobacterium</taxon>
    </lineage>
</organism>
<dbReference type="EMBL" id="JAERSE020000004">
    <property type="protein sequence ID" value="MCA6068347.1"/>
    <property type="molecule type" value="Genomic_DNA"/>
</dbReference>
<comment type="caution">
    <text evidence="1">The sequence shown here is derived from an EMBL/GenBank/DDBJ whole genome shotgun (WGS) entry which is preliminary data.</text>
</comment>
<dbReference type="RefSeq" id="WP_225689568.1">
    <property type="nucleotide sequence ID" value="NZ_JAERSE020000004.1"/>
</dbReference>
<sequence>MNTIEINDPYIGEWTTFIESNKTYNGSNITDADCDDILFKKVGTIYYRRVLEDSRVDIRWFGALPDGITECSDAIQQAIISADKYKLSVTAGKGTYVISEKIYIPQNHNFEMASKTYDFNESTFLLTTDTTVFESGYYDANGNLVSALGTAPDYRYSIGIKFCNFSLKTSLSNVNSPALVIKDWHQGCEIFNISSVNFSTLLKSVNNYYTVFNDLRSSHADETGVGERFIFSGDLNLNVFKALIATNAMIGYKFDGPLTACHFDAISIEGVQTGMQFNSYVYNCSIVNSYIENFNRALEFNSYIYNFTLDNNYINFLDRDNIRFIKYNGLPLNNIHLLANNSFVSMPGNQLFENTEDDYGYGMEISFNTSYPQSINNLSMSDFGANFNINAKARFPSYLANIQNAKGLIAGNYSGQYTRGYDGPSGFESDSTVANLVSLKTMIKNTWTQIVYINIQVETQIDINYYKGFFIGNSFYEFSSSGVSASTILESIVNTDGTINIKRTGYENSDIVKVTGEVRLI</sequence>